<reference evidence="2 3" key="1">
    <citation type="journal article" date="2019" name="Int. J. Syst. Evol. Microbiol.">
        <title>The Global Catalogue of Microorganisms (GCM) 10K type strain sequencing project: providing services to taxonomists for standard genome sequencing and annotation.</title>
        <authorList>
            <consortium name="The Broad Institute Genomics Platform"/>
            <consortium name="The Broad Institute Genome Sequencing Center for Infectious Disease"/>
            <person name="Wu L."/>
            <person name="Ma J."/>
        </authorList>
    </citation>
    <scope>NUCLEOTIDE SEQUENCE [LARGE SCALE GENOMIC DNA]</scope>
    <source>
        <strain evidence="2 3">JCM 16117</strain>
    </source>
</reference>
<sequence>MAVLLDTALVVVFVAIGRRSHDEDAALLGFLVTLWPFLVGALAGWLVAAALRRPLAAVVPSGLVVWGASVLLGMVLRVLSGQGVQPSFVLVTAVVLGVFLVGWRAVASLVQRLRGRRSAA</sequence>
<dbReference type="Pfam" id="PF11255">
    <property type="entry name" value="DUF3054"/>
    <property type="match status" value="1"/>
</dbReference>
<dbReference type="InterPro" id="IPR021414">
    <property type="entry name" value="DUF3054"/>
</dbReference>
<organism evidence="2 3">
    <name type="scientific">Herbiconiux moechotypicola</name>
    <dbReference type="NCBI Taxonomy" id="637393"/>
    <lineage>
        <taxon>Bacteria</taxon>
        <taxon>Bacillati</taxon>
        <taxon>Actinomycetota</taxon>
        <taxon>Actinomycetes</taxon>
        <taxon>Micrococcales</taxon>
        <taxon>Microbacteriaceae</taxon>
        <taxon>Herbiconiux</taxon>
    </lineage>
</organism>
<evidence type="ECO:0000256" key="1">
    <source>
        <dbReference type="SAM" id="Phobius"/>
    </source>
</evidence>
<protein>
    <submittedName>
        <fullName evidence="2">DUF3054 domain-containing protein</fullName>
    </submittedName>
</protein>
<keyword evidence="1" id="KW-0812">Transmembrane</keyword>
<gene>
    <name evidence="2" type="ORF">GCM10009851_05630</name>
</gene>
<proteinExistence type="predicted"/>
<evidence type="ECO:0000313" key="3">
    <source>
        <dbReference type="Proteomes" id="UP001500929"/>
    </source>
</evidence>
<evidence type="ECO:0000313" key="2">
    <source>
        <dbReference type="EMBL" id="GAA2224957.1"/>
    </source>
</evidence>
<dbReference type="Proteomes" id="UP001500929">
    <property type="component" value="Unassembled WGS sequence"/>
</dbReference>
<accession>A0ABN3D9T0</accession>
<dbReference type="EMBL" id="BAAAQY010000002">
    <property type="protein sequence ID" value="GAA2224957.1"/>
    <property type="molecule type" value="Genomic_DNA"/>
</dbReference>
<keyword evidence="3" id="KW-1185">Reference proteome</keyword>
<feature type="transmembrane region" description="Helical" evidence="1">
    <location>
        <begin position="27"/>
        <end position="48"/>
    </location>
</feature>
<name>A0ABN3D9T0_9MICO</name>
<keyword evidence="1" id="KW-0472">Membrane</keyword>
<comment type="caution">
    <text evidence="2">The sequence shown here is derived from an EMBL/GenBank/DDBJ whole genome shotgun (WGS) entry which is preliminary data.</text>
</comment>
<keyword evidence="1" id="KW-1133">Transmembrane helix</keyword>
<feature type="transmembrane region" description="Helical" evidence="1">
    <location>
        <begin position="88"/>
        <end position="107"/>
    </location>
</feature>
<feature type="transmembrane region" description="Helical" evidence="1">
    <location>
        <begin position="55"/>
        <end position="76"/>
    </location>
</feature>